<evidence type="ECO:0000256" key="11">
    <source>
        <dbReference type="ARBA" id="ARBA00023264"/>
    </source>
</evidence>
<evidence type="ECO:0000256" key="4">
    <source>
        <dbReference type="ARBA" id="ARBA00022516"/>
    </source>
</evidence>
<evidence type="ECO:0000256" key="1">
    <source>
        <dbReference type="ARBA" id="ARBA00004141"/>
    </source>
</evidence>
<feature type="transmembrane region" description="Helical" evidence="14">
    <location>
        <begin position="200"/>
        <end position="220"/>
    </location>
</feature>
<evidence type="ECO:0000256" key="7">
    <source>
        <dbReference type="ARBA" id="ARBA00022989"/>
    </source>
</evidence>
<dbReference type="AlphaFoldDB" id="A0A2P6VG96"/>
<comment type="subcellular location">
    <subcellularLocation>
        <location evidence="1">Membrane</location>
        <topology evidence="1">Multi-pass membrane protein</topology>
    </subcellularLocation>
</comment>
<dbReference type="Pfam" id="PF10998">
    <property type="entry name" value="DUF2838"/>
    <property type="match status" value="1"/>
</dbReference>
<evidence type="ECO:0000256" key="5">
    <source>
        <dbReference type="ARBA" id="ARBA00022679"/>
    </source>
</evidence>
<feature type="transmembrane region" description="Helical" evidence="14">
    <location>
        <begin position="272"/>
        <end position="299"/>
    </location>
</feature>
<feature type="transmembrane region" description="Helical" evidence="14">
    <location>
        <begin position="126"/>
        <end position="143"/>
    </location>
</feature>
<feature type="region of interest" description="Disordered" evidence="13">
    <location>
        <begin position="73"/>
        <end position="95"/>
    </location>
</feature>
<proteinExistence type="inferred from homology"/>
<keyword evidence="16" id="KW-1185">Reference proteome</keyword>
<keyword evidence="7 14" id="KW-1133">Transmembrane helix</keyword>
<name>A0A2P6VG96_9CHLO</name>
<reference evidence="15 16" key="1">
    <citation type="journal article" date="2018" name="Plant J.">
        <title>Genome sequences of Chlorella sorokiniana UTEX 1602 and Micractinium conductrix SAG 241.80: implications to maltose excretion by a green alga.</title>
        <authorList>
            <person name="Arriola M.B."/>
            <person name="Velmurugan N."/>
            <person name="Zhang Y."/>
            <person name="Plunkett M.H."/>
            <person name="Hondzo H."/>
            <person name="Barney B.M."/>
        </authorList>
    </citation>
    <scope>NUCLEOTIDE SEQUENCE [LARGE SCALE GENOMIC DNA]</scope>
    <source>
        <strain evidence="15 16">SAG 241.80</strain>
    </source>
</reference>
<evidence type="ECO:0000313" key="16">
    <source>
        <dbReference type="Proteomes" id="UP000239649"/>
    </source>
</evidence>
<evidence type="ECO:0000256" key="8">
    <source>
        <dbReference type="ARBA" id="ARBA00023098"/>
    </source>
</evidence>
<evidence type="ECO:0000256" key="10">
    <source>
        <dbReference type="ARBA" id="ARBA00023209"/>
    </source>
</evidence>
<evidence type="ECO:0000256" key="3">
    <source>
        <dbReference type="ARBA" id="ARBA00019082"/>
    </source>
</evidence>
<dbReference type="Proteomes" id="UP000239649">
    <property type="component" value="Unassembled WGS sequence"/>
</dbReference>
<dbReference type="GO" id="GO:0016020">
    <property type="term" value="C:membrane"/>
    <property type="evidence" value="ECO:0007669"/>
    <property type="project" value="UniProtKB-SubCell"/>
</dbReference>
<sequence>MAGLQVAPAAAPTPPQPANPARMLGRQPTLRDRLDSVGHDLQHRLEPLLSAADIAVGEMANFLDTPAAVEEALSEQRPLEVPPSPAAAAGPPSGAEARQAAAAEAQLVRAAGVWVDPQKIMLQDKLAFVLGVCNVVVTAFWVGRWPETYHHFWLLKDVLLFSLRFLVYRKSGMHYMMFEYCYFGNALGLYHLFLRPDSAFLRRFAFAVMSGPLMWSIIAMRNSLVFHDGDKLTTLMMHASPALSAWCMRWHPQPEWTAGMQAAQLAEWNSATWLQMAVVPAALNVGWAVAYFLLIFVFFNKRIQERGYQNMFTAMVTRPSARKSALARLVLSAPRRLQPVTYLAMHTFASWLSLLPTKIWFDHYWAHTAITAAVLLVSVWNGASFYFRVFARKMMREQAQREAAAADGKKAA</sequence>
<dbReference type="EMBL" id="LHPF02000008">
    <property type="protein sequence ID" value="PSC73097.1"/>
    <property type="molecule type" value="Genomic_DNA"/>
</dbReference>
<evidence type="ECO:0000256" key="6">
    <source>
        <dbReference type="ARBA" id="ARBA00022692"/>
    </source>
</evidence>
<keyword evidence="10" id="KW-0594">Phospholipid biosynthesis</keyword>
<feature type="compositionally biased region" description="Low complexity" evidence="13">
    <location>
        <begin position="86"/>
        <end position="95"/>
    </location>
</feature>
<feature type="transmembrane region" description="Helical" evidence="14">
    <location>
        <begin position="340"/>
        <end position="359"/>
    </location>
</feature>
<comment type="similarity">
    <text evidence="2">Belongs to the GPC1 family.</text>
</comment>
<dbReference type="PANTHER" id="PTHR31201">
    <property type="entry name" value="OS01G0585100 PROTEIN"/>
    <property type="match status" value="1"/>
</dbReference>
<keyword evidence="5" id="KW-0808">Transferase</keyword>
<dbReference type="PANTHER" id="PTHR31201:SF1">
    <property type="entry name" value="GLYCEROPHOSPHOCHOLINE ACYLTRANSFERASE 1"/>
    <property type="match status" value="1"/>
</dbReference>
<feature type="region of interest" description="Disordered" evidence="13">
    <location>
        <begin position="1"/>
        <end position="24"/>
    </location>
</feature>
<gene>
    <name evidence="15" type="ORF">C2E20_3757</name>
</gene>
<keyword evidence="6 14" id="KW-0812">Transmembrane</keyword>
<evidence type="ECO:0000256" key="14">
    <source>
        <dbReference type="SAM" id="Phobius"/>
    </source>
</evidence>
<evidence type="ECO:0000256" key="9">
    <source>
        <dbReference type="ARBA" id="ARBA00023136"/>
    </source>
</evidence>
<keyword evidence="8" id="KW-0443">Lipid metabolism</keyword>
<keyword evidence="12" id="KW-0012">Acyltransferase</keyword>
<feature type="transmembrane region" description="Helical" evidence="14">
    <location>
        <begin position="175"/>
        <end position="194"/>
    </location>
</feature>
<dbReference type="GO" id="GO:0016746">
    <property type="term" value="F:acyltransferase activity"/>
    <property type="evidence" value="ECO:0007669"/>
    <property type="project" value="UniProtKB-KW"/>
</dbReference>
<organism evidence="15 16">
    <name type="scientific">Micractinium conductrix</name>
    <dbReference type="NCBI Taxonomy" id="554055"/>
    <lineage>
        <taxon>Eukaryota</taxon>
        <taxon>Viridiplantae</taxon>
        <taxon>Chlorophyta</taxon>
        <taxon>core chlorophytes</taxon>
        <taxon>Trebouxiophyceae</taxon>
        <taxon>Chlorellales</taxon>
        <taxon>Chlorellaceae</taxon>
        <taxon>Chlorella clade</taxon>
        <taxon>Micractinium</taxon>
    </lineage>
</organism>
<dbReference type="GO" id="GO:0006656">
    <property type="term" value="P:phosphatidylcholine biosynthetic process"/>
    <property type="evidence" value="ECO:0007669"/>
    <property type="project" value="TreeGrafter"/>
</dbReference>
<evidence type="ECO:0000256" key="12">
    <source>
        <dbReference type="ARBA" id="ARBA00023315"/>
    </source>
</evidence>
<accession>A0A2P6VG96</accession>
<evidence type="ECO:0000256" key="13">
    <source>
        <dbReference type="SAM" id="MobiDB-lite"/>
    </source>
</evidence>
<keyword evidence="11" id="KW-1208">Phospholipid metabolism</keyword>
<feature type="transmembrane region" description="Helical" evidence="14">
    <location>
        <begin position="365"/>
        <end position="387"/>
    </location>
</feature>
<protein>
    <recommendedName>
        <fullName evidence="3">Glycerophosphocholine acyltransferase 1</fullName>
    </recommendedName>
</protein>
<evidence type="ECO:0000256" key="2">
    <source>
        <dbReference type="ARBA" id="ARBA00006675"/>
    </source>
</evidence>
<comment type="caution">
    <text evidence="15">The sequence shown here is derived from an EMBL/GenBank/DDBJ whole genome shotgun (WGS) entry which is preliminary data.</text>
</comment>
<dbReference type="OrthoDB" id="406287at2759"/>
<keyword evidence="9 14" id="KW-0472">Membrane</keyword>
<evidence type="ECO:0000313" key="15">
    <source>
        <dbReference type="EMBL" id="PSC73097.1"/>
    </source>
</evidence>
<dbReference type="InterPro" id="IPR021261">
    <property type="entry name" value="GPCAT"/>
</dbReference>
<keyword evidence="4" id="KW-0444">Lipid biosynthesis</keyword>